<evidence type="ECO:0000259" key="2">
    <source>
        <dbReference type="Pfam" id="PF25838"/>
    </source>
</evidence>
<name>A0ABV6RP59_9GAMM</name>
<accession>A0ABV6RP59</accession>
<evidence type="ECO:0000313" key="4">
    <source>
        <dbReference type="Proteomes" id="UP001589896"/>
    </source>
</evidence>
<reference evidence="3 4" key="1">
    <citation type="submission" date="2024-09" db="EMBL/GenBank/DDBJ databases">
        <authorList>
            <person name="Sun Q."/>
            <person name="Mori K."/>
        </authorList>
    </citation>
    <scope>NUCLEOTIDE SEQUENCE [LARGE SCALE GENOMIC DNA]</scope>
    <source>
        <strain evidence="3 4">KCTC 23076</strain>
    </source>
</reference>
<feature type="domain" description="D-apionate lactonase TIM barrel" evidence="2">
    <location>
        <begin position="288"/>
        <end position="532"/>
    </location>
</feature>
<feature type="domain" description="D-apionate lactonase N-terminal" evidence="1">
    <location>
        <begin position="18"/>
        <end position="230"/>
    </location>
</feature>
<dbReference type="Pfam" id="PF25837">
    <property type="entry name" value="Apionate_lact_N"/>
    <property type="match status" value="1"/>
</dbReference>
<dbReference type="Pfam" id="PF25838">
    <property type="entry name" value="Apionate_lact_M"/>
    <property type="match status" value="1"/>
</dbReference>
<dbReference type="RefSeq" id="WP_386668900.1">
    <property type="nucleotide sequence ID" value="NZ_JBHLTG010000002.1"/>
</dbReference>
<organism evidence="3 4">
    <name type="scientific">Lysobacter korlensis</name>
    <dbReference type="NCBI Taxonomy" id="553636"/>
    <lineage>
        <taxon>Bacteria</taxon>
        <taxon>Pseudomonadati</taxon>
        <taxon>Pseudomonadota</taxon>
        <taxon>Gammaproteobacteria</taxon>
        <taxon>Lysobacterales</taxon>
        <taxon>Lysobacteraceae</taxon>
        <taxon>Lysobacter</taxon>
    </lineage>
</organism>
<protein>
    <submittedName>
        <fullName evidence="3">Uncharacterized protein</fullName>
    </submittedName>
</protein>
<evidence type="ECO:0000259" key="1">
    <source>
        <dbReference type="Pfam" id="PF25837"/>
    </source>
</evidence>
<comment type="caution">
    <text evidence="3">The sequence shown here is derived from an EMBL/GenBank/DDBJ whole genome shotgun (WGS) entry which is preliminary data.</text>
</comment>
<dbReference type="Proteomes" id="UP001589896">
    <property type="component" value="Unassembled WGS sequence"/>
</dbReference>
<sequence length="592" mass="62838">MTEPAADLTEYEAAEAAWGHSEIRPERWLCGPWAMERRGDELADIAFDGSPVLRMIRAVVRDRDWNTVPVSVEAAEHAEDGLQLQLHFEGFGGRFEGSMTLRADTGQLQVRLDLEALQDFERNRIGLVVLHPPGVAAAKLTVGHPDGSATETSFPERIAPHQPAMDIATLGWSLDGVASEARFSGEVFEMEDQRNWTDASFKTYSTPLRLPFPVLVRAGERIQQAITLRSARVAPPASEPTPGIVTFRESGQTVPELAVGASTAAGPVPDAARTAPGGAILVELIVATPNWRAALERAVDEADGRPLDVRIVAASAGEVESALDVLAGSAPPLTRLSVYSPHTSVSEPDLWAALRDGARRRGVRADLLGGARSHFTELNRRHQDLPPDLPALTFSITPEMHATERSQLVESIAMQRLVAENAVRIGAGRPVHIGPVTLRARYNAVATTPLSAGGDATVDRGYGAELVPEATDPRQRSGALAAWTVASAAALAVQGVASIAYFESWGARGVLDQRGEPYPVAGALRDLAELAGNRQLDVSGLPPGIWALAARTPAGVIALLANLRSTPAGAQVQGAGAVELAPLSYVRLALPA</sequence>
<proteinExistence type="predicted"/>
<evidence type="ECO:0000313" key="3">
    <source>
        <dbReference type="EMBL" id="MFC0678767.1"/>
    </source>
</evidence>
<dbReference type="EMBL" id="JBHLTG010000002">
    <property type="protein sequence ID" value="MFC0678767.1"/>
    <property type="molecule type" value="Genomic_DNA"/>
</dbReference>
<keyword evidence="4" id="KW-1185">Reference proteome</keyword>
<dbReference type="InterPro" id="IPR058787">
    <property type="entry name" value="ApnL_M"/>
</dbReference>
<dbReference type="InterPro" id="IPR058788">
    <property type="entry name" value="ApnL_N"/>
</dbReference>
<gene>
    <name evidence="3" type="ORF">ACFFGH_13035</name>
</gene>